<dbReference type="EMBL" id="KI894020">
    <property type="protein sequence ID" value="OCF26581.1"/>
    <property type="molecule type" value="Genomic_DNA"/>
</dbReference>
<reference evidence="3" key="4">
    <citation type="submission" date="2024-02" db="EMBL/GenBank/DDBJ databases">
        <title>Comparative genomics of Cryptococcus and Kwoniella reveals pathogenesis evolution and contrasting modes of karyotype evolution via chromosome fusion or intercentromeric recombination.</title>
        <authorList>
            <person name="Coelho M.A."/>
            <person name="David-Palma M."/>
            <person name="Shea T."/>
            <person name="Bowers K."/>
            <person name="McGinley-Smith S."/>
            <person name="Mohammad A.W."/>
            <person name="Gnirke A."/>
            <person name="Yurkov A.M."/>
            <person name="Nowrousian M."/>
            <person name="Sun S."/>
            <person name="Cuomo C.A."/>
            <person name="Heitman J."/>
        </authorList>
    </citation>
    <scope>NUCLEOTIDE SEQUENCE</scope>
    <source>
        <strain evidence="3">CBS 10118</strain>
    </source>
</reference>
<proteinExistence type="predicted"/>
<evidence type="ECO:0000313" key="3">
    <source>
        <dbReference type="EMBL" id="WVW78930.1"/>
    </source>
</evidence>
<accession>A0A1B9G6F3</accession>
<evidence type="ECO:0000256" key="1">
    <source>
        <dbReference type="SAM" id="MobiDB-lite"/>
    </source>
</evidence>
<protein>
    <submittedName>
        <fullName evidence="2">Uncharacterized protein</fullName>
    </submittedName>
</protein>
<dbReference type="AlphaFoldDB" id="A0A1B9G6F3"/>
<evidence type="ECO:0000313" key="2">
    <source>
        <dbReference type="EMBL" id="OCF26581.1"/>
    </source>
</evidence>
<reference evidence="2" key="3">
    <citation type="submission" date="2014-01" db="EMBL/GenBank/DDBJ databases">
        <title>Evolution of pathogenesis and genome organization in the Tremellales.</title>
        <authorList>
            <person name="Cuomo C."/>
            <person name="Litvintseva A."/>
            <person name="Heitman J."/>
            <person name="Chen Y."/>
            <person name="Sun S."/>
            <person name="Springer D."/>
            <person name="Dromer F."/>
            <person name="Young S."/>
            <person name="Zeng Q."/>
            <person name="Chapman S."/>
            <person name="Gujja S."/>
            <person name="Saif S."/>
            <person name="Birren B."/>
        </authorList>
    </citation>
    <scope>NUCLEOTIDE SEQUENCE</scope>
    <source>
        <strain evidence="2">CBS 10118</strain>
    </source>
</reference>
<dbReference type="KEGG" id="kbi:30208666"/>
<feature type="region of interest" description="Disordered" evidence="1">
    <location>
        <begin position="1"/>
        <end position="25"/>
    </location>
</feature>
<evidence type="ECO:0000313" key="4">
    <source>
        <dbReference type="Proteomes" id="UP000092730"/>
    </source>
</evidence>
<dbReference type="RefSeq" id="XP_019047651.1">
    <property type="nucleotide sequence ID" value="XM_019190903.1"/>
</dbReference>
<dbReference type="Proteomes" id="UP000092730">
    <property type="component" value="Chromosome 1"/>
</dbReference>
<reference evidence="2" key="1">
    <citation type="submission" date="2013-07" db="EMBL/GenBank/DDBJ databases">
        <title>The Genome Sequence of Cryptococcus bestiolae CBS10118.</title>
        <authorList>
            <consortium name="The Broad Institute Genome Sequencing Platform"/>
            <person name="Cuomo C."/>
            <person name="Litvintseva A."/>
            <person name="Chen Y."/>
            <person name="Heitman J."/>
            <person name="Sun S."/>
            <person name="Springer D."/>
            <person name="Dromer F."/>
            <person name="Young S.K."/>
            <person name="Zeng Q."/>
            <person name="Gargeya S."/>
            <person name="Fitzgerald M."/>
            <person name="Abouelleil A."/>
            <person name="Alvarado L."/>
            <person name="Berlin A.M."/>
            <person name="Chapman S.B."/>
            <person name="Dewar J."/>
            <person name="Goldberg J."/>
            <person name="Griggs A."/>
            <person name="Gujja S."/>
            <person name="Hansen M."/>
            <person name="Howarth C."/>
            <person name="Imamovic A."/>
            <person name="Larimer J."/>
            <person name="McCowan C."/>
            <person name="Murphy C."/>
            <person name="Pearson M."/>
            <person name="Priest M."/>
            <person name="Roberts A."/>
            <person name="Saif S."/>
            <person name="Shea T."/>
            <person name="Sykes S."/>
            <person name="Wortman J."/>
            <person name="Nusbaum C."/>
            <person name="Birren B."/>
        </authorList>
    </citation>
    <scope>NUCLEOTIDE SEQUENCE [LARGE SCALE GENOMIC DNA]</scope>
    <source>
        <strain evidence="2">CBS 10118</strain>
    </source>
</reference>
<reference evidence="3" key="2">
    <citation type="submission" date="2013-07" db="EMBL/GenBank/DDBJ databases">
        <authorList>
            <consortium name="The Broad Institute Genome Sequencing Platform"/>
            <person name="Cuomo C."/>
            <person name="Litvintseva A."/>
            <person name="Chen Y."/>
            <person name="Heitman J."/>
            <person name="Sun S."/>
            <person name="Springer D."/>
            <person name="Dromer F."/>
            <person name="Young S.K."/>
            <person name="Zeng Q."/>
            <person name="Gargeya S."/>
            <person name="Fitzgerald M."/>
            <person name="Abouelleil A."/>
            <person name="Alvarado L."/>
            <person name="Berlin A.M."/>
            <person name="Chapman S.B."/>
            <person name="Dewar J."/>
            <person name="Goldberg J."/>
            <person name="Griggs A."/>
            <person name="Gujja S."/>
            <person name="Hansen M."/>
            <person name="Howarth C."/>
            <person name="Imamovic A."/>
            <person name="Larimer J."/>
            <person name="McCowan C."/>
            <person name="Murphy C."/>
            <person name="Pearson M."/>
            <person name="Priest M."/>
            <person name="Roberts A."/>
            <person name="Saif S."/>
            <person name="Shea T."/>
            <person name="Sykes S."/>
            <person name="Wortman J."/>
            <person name="Nusbaum C."/>
            <person name="Birren B."/>
        </authorList>
    </citation>
    <scope>NUCLEOTIDE SEQUENCE</scope>
    <source>
        <strain evidence="3">CBS 10118</strain>
    </source>
</reference>
<gene>
    <name evidence="2" type="ORF">I302_04267</name>
    <name evidence="3" type="ORF">I302_100893</name>
</gene>
<name>A0A1B9G6F3_9TREE</name>
<organism evidence="2">
    <name type="scientific">Kwoniella bestiolae CBS 10118</name>
    <dbReference type="NCBI Taxonomy" id="1296100"/>
    <lineage>
        <taxon>Eukaryota</taxon>
        <taxon>Fungi</taxon>
        <taxon>Dikarya</taxon>
        <taxon>Basidiomycota</taxon>
        <taxon>Agaricomycotina</taxon>
        <taxon>Tremellomycetes</taxon>
        <taxon>Tremellales</taxon>
        <taxon>Cryptococcaceae</taxon>
        <taxon>Kwoniella</taxon>
    </lineage>
</organism>
<sequence length="274" mass="30658">MSAPNSNVPNDTRQPTQVQTADGNIADHNSTVSGWFVRPCNNSSLLRSKIAIEDNPTMVYGVNNEGRRTAEYYNTQCLRLIRNSAARDKEAHGNLWDPQRIIEDAKPLVDKWTSPENVDLSFNRSIYLTHEDSKGHMVRFNEAKESCTCRNGIIVPATDASLAKWTKGLVSEHRMMLFLDFIPSDVKVYIPPDCTVIHNDGTRSINHCTESEDQRTSTVSEIYGKIMNQKTANGELPSSKVIEGIMRPYTERGYGALSLGTEVVSQLPCLQRPV</sequence>
<keyword evidence="4" id="KW-1185">Reference proteome</keyword>
<dbReference type="GeneID" id="30208666"/>
<dbReference type="EMBL" id="CP144541">
    <property type="protein sequence ID" value="WVW78930.1"/>
    <property type="molecule type" value="Genomic_DNA"/>
</dbReference>
<dbReference type="VEuPathDB" id="FungiDB:I302_04267"/>